<dbReference type="Proteomes" id="UP000604475">
    <property type="component" value="Unassembled WGS sequence"/>
</dbReference>
<dbReference type="Pfam" id="PF07398">
    <property type="entry name" value="MDMPI_C"/>
    <property type="match status" value="1"/>
</dbReference>
<dbReference type="PANTHER" id="PTHR40758">
    <property type="entry name" value="CONSERVED PROTEIN"/>
    <property type="match status" value="1"/>
</dbReference>
<dbReference type="Pfam" id="PF11716">
    <property type="entry name" value="MDMPI_N"/>
    <property type="match status" value="1"/>
</dbReference>
<dbReference type="InterPro" id="IPR017517">
    <property type="entry name" value="Maleyloyr_isom"/>
</dbReference>
<comment type="caution">
    <text evidence="3">The sequence shown here is derived from an EMBL/GenBank/DDBJ whole genome shotgun (WGS) entry which is preliminary data.</text>
</comment>
<sequence>MHDANSLGTTSRWLQESPRLPLEAVAADPDAPVWTGTGLQPARWWVRRLLHESVVHRVDAALALGVDHPIEPALAADGIAEWLGLLAARPDTAVPREGATMHLHATDEGLGAAGEWMIRGGASGIGWEQGHGTSDVAVRGAAADLFLALMRRIPGDDDRLVVAGEREHWTTWLANTAF</sequence>
<keyword evidence="3" id="KW-0413">Isomerase</keyword>
<dbReference type="PANTHER" id="PTHR40758:SF1">
    <property type="entry name" value="CONSERVED PROTEIN"/>
    <property type="match status" value="1"/>
</dbReference>
<protein>
    <submittedName>
        <fullName evidence="3">Maleylpyruvate isomerase family mycothiol-dependent enzyme</fullName>
    </submittedName>
</protein>
<feature type="domain" description="MDMPI C-terminal" evidence="1">
    <location>
        <begin position="74"/>
        <end position="169"/>
    </location>
</feature>
<evidence type="ECO:0000259" key="1">
    <source>
        <dbReference type="Pfam" id="PF07398"/>
    </source>
</evidence>
<dbReference type="EMBL" id="JAEACQ010000148">
    <property type="protein sequence ID" value="MBL7626766.1"/>
    <property type="molecule type" value="Genomic_DNA"/>
</dbReference>
<evidence type="ECO:0000313" key="3">
    <source>
        <dbReference type="EMBL" id="MBL7626766.1"/>
    </source>
</evidence>
<evidence type="ECO:0000313" key="4">
    <source>
        <dbReference type="Proteomes" id="UP000604475"/>
    </source>
</evidence>
<dbReference type="NCBIfam" id="TIGR03083">
    <property type="entry name" value="maleylpyruvate isomerase family mycothiol-dependent enzyme"/>
    <property type="match status" value="1"/>
</dbReference>
<keyword evidence="4" id="KW-1185">Reference proteome</keyword>
<reference evidence="3" key="1">
    <citation type="submission" date="2020-12" db="EMBL/GenBank/DDBJ databases">
        <title>Genomic characterization of non-nitrogen-fixing Frankia strains.</title>
        <authorList>
            <person name="Carlos-Shanley C."/>
            <person name="Guerra T."/>
            <person name="Hahn D."/>
        </authorList>
    </citation>
    <scope>NUCLEOTIDE SEQUENCE</scope>
    <source>
        <strain evidence="3">CN6</strain>
    </source>
</reference>
<dbReference type="GO" id="GO:0046872">
    <property type="term" value="F:metal ion binding"/>
    <property type="evidence" value="ECO:0007669"/>
    <property type="project" value="InterPro"/>
</dbReference>
<dbReference type="RefSeq" id="WP_203002364.1">
    <property type="nucleotide sequence ID" value="NZ_JADWYU010000104.1"/>
</dbReference>
<dbReference type="GO" id="GO:0016853">
    <property type="term" value="F:isomerase activity"/>
    <property type="evidence" value="ECO:0007669"/>
    <property type="project" value="UniProtKB-KW"/>
</dbReference>
<gene>
    <name evidence="3" type="ORF">I7412_06200</name>
</gene>
<evidence type="ECO:0000259" key="2">
    <source>
        <dbReference type="Pfam" id="PF11716"/>
    </source>
</evidence>
<feature type="domain" description="Mycothiol-dependent maleylpyruvate isomerase metal-binding" evidence="2">
    <location>
        <begin position="10"/>
        <end position="61"/>
    </location>
</feature>
<dbReference type="AlphaFoldDB" id="A0A937R7I6"/>
<dbReference type="GO" id="GO:0005886">
    <property type="term" value="C:plasma membrane"/>
    <property type="evidence" value="ECO:0007669"/>
    <property type="project" value="TreeGrafter"/>
</dbReference>
<organism evidence="3 4">
    <name type="scientific">Frankia nepalensis</name>
    <dbReference type="NCBI Taxonomy" id="1836974"/>
    <lineage>
        <taxon>Bacteria</taxon>
        <taxon>Bacillati</taxon>
        <taxon>Actinomycetota</taxon>
        <taxon>Actinomycetes</taxon>
        <taxon>Frankiales</taxon>
        <taxon>Frankiaceae</taxon>
        <taxon>Frankia</taxon>
    </lineage>
</organism>
<dbReference type="InterPro" id="IPR024344">
    <property type="entry name" value="MDMPI_metal-binding"/>
</dbReference>
<dbReference type="InterPro" id="IPR010872">
    <property type="entry name" value="MDMPI_C-term_domain"/>
</dbReference>
<accession>A0A937R7I6</accession>
<name>A0A937R7I6_9ACTN</name>
<proteinExistence type="predicted"/>